<feature type="domain" description="Tim10-like" evidence="2">
    <location>
        <begin position="24"/>
        <end position="85"/>
    </location>
</feature>
<keyword evidence="1" id="KW-0472">Membrane</keyword>
<geneLocation type="mitochondrion" evidence="3"/>
<dbReference type="AlphaFoldDB" id="A0A3P3YAD9"/>
<dbReference type="GO" id="GO:0005743">
    <property type="term" value="C:mitochondrial inner membrane"/>
    <property type="evidence" value="ECO:0007669"/>
    <property type="project" value="UniProtKB-SubCell"/>
</dbReference>
<accession>A0A3P3YAD9</accession>
<comment type="subunit">
    <text evidence="1">Heterohexamer.</text>
</comment>
<dbReference type="EMBL" id="OVEO01000007">
    <property type="protein sequence ID" value="SPQ97123.1"/>
    <property type="molecule type" value="Genomic_DNA"/>
</dbReference>
<protein>
    <recommendedName>
        <fullName evidence="1">Mitochondrial import inner membrane translocase subunit</fullName>
    </recommendedName>
</protein>
<comment type="function">
    <text evidence="1">Mitochondrial intermembrane chaperone that participates in the import and insertion of some multi-pass transmembrane proteins into the mitochondrial inner membrane. Also required for the transfer of beta-barrel precursors from the TOM complex to the sorting and assembly machinery (SAM complex) of the outer membrane. Acts as a chaperone-like protein that protects the hydrophobic precursors from aggregation and guide them through the mitochondrial intermembrane space.</text>
</comment>
<sequence length="89" mass="10234">MTRDKSVTDNDQLTDRQQREVQDFLQKQQQVALVQQAISKLTDICWDKCLDKHPGSSLSNRESTCLTQCAQRYLDTSAFVMNQLVQKNA</sequence>
<keyword evidence="1" id="KW-0653">Protein transport</keyword>
<dbReference type="Proteomes" id="UP000290189">
    <property type="component" value="Unassembled WGS sequence"/>
</dbReference>
<keyword evidence="1" id="KW-0813">Transport</keyword>
<evidence type="ECO:0000313" key="3">
    <source>
        <dbReference type="EMBL" id="SPQ97123.1"/>
    </source>
</evidence>
<evidence type="ECO:0000259" key="2">
    <source>
        <dbReference type="Pfam" id="PF02953"/>
    </source>
</evidence>
<dbReference type="InterPro" id="IPR035427">
    <property type="entry name" value="Tim10-like_dom_sf"/>
</dbReference>
<keyword evidence="1" id="KW-0811">Translocation</keyword>
<dbReference type="Pfam" id="PF02953">
    <property type="entry name" value="zf-Tim10_DDP"/>
    <property type="match status" value="1"/>
</dbReference>
<keyword evidence="1" id="KW-1015">Disulfide bond</keyword>
<dbReference type="SUPFAM" id="SSF144122">
    <property type="entry name" value="Tim10-like"/>
    <property type="match status" value="1"/>
</dbReference>
<organism evidence="3 4">
    <name type="scientific">Plasmodiophora brassicae</name>
    <name type="common">Clubroot disease agent</name>
    <dbReference type="NCBI Taxonomy" id="37360"/>
    <lineage>
        <taxon>Eukaryota</taxon>
        <taxon>Sar</taxon>
        <taxon>Rhizaria</taxon>
        <taxon>Endomyxa</taxon>
        <taxon>Phytomyxea</taxon>
        <taxon>Plasmodiophorida</taxon>
        <taxon>Plasmodiophoridae</taxon>
        <taxon>Plasmodiophora</taxon>
    </lineage>
</organism>
<dbReference type="InterPro" id="IPR004217">
    <property type="entry name" value="Tim10-like"/>
</dbReference>
<proteinExistence type="inferred from homology"/>
<evidence type="ECO:0000256" key="1">
    <source>
        <dbReference type="RuleBase" id="RU367043"/>
    </source>
</evidence>
<keyword evidence="1" id="KW-0143">Chaperone</keyword>
<gene>
    <name evidence="3" type="ORF">PLBR_LOCUS4338</name>
</gene>
<reference evidence="3 4" key="1">
    <citation type="submission" date="2018-03" db="EMBL/GenBank/DDBJ databases">
        <authorList>
            <person name="Fogelqvist J."/>
        </authorList>
    </citation>
    <scope>NUCLEOTIDE SEQUENCE [LARGE SCALE GENOMIC DNA]</scope>
</reference>
<name>A0A3P3YAD9_PLABS</name>
<dbReference type="Gene3D" id="1.10.287.810">
    <property type="entry name" value="Mitochondrial import inner membrane translocase subunit tim13 like domains"/>
    <property type="match status" value="1"/>
</dbReference>
<keyword evidence="1" id="KW-0999">Mitochondrion inner membrane</keyword>
<keyword evidence="1 3" id="KW-0496">Mitochondrion</keyword>
<comment type="domain">
    <text evidence="1">The twin CX3C motif contains 4 conserved Cys residues that form 2 disulfide bonds in the mitochondrial intermembrane space.</text>
</comment>
<comment type="similarity">
    <text evidence="1">Belongs to the small Tim family.</text>
</comment>
<evidence type="ECO:0000313" key="4">
    <source>
        <dbReference type="Proteomes" id="UP000290189"/>
    </source>
</evidence>
<comment type="subcellular location">
    <subcellularLocation>
        <location evidence="1">Mitochondrion inner membrane</location>
        <topology evidence="1">Peripheral membrane protein</topology>
        <orientation evidence="1">Intermembrane side</orientation>
    </subcellularLocation>
</comment>
<dbReference type="GO" id="GO:0015031">
    <property type="term" value="P:protein transport"/>
    <property type="evidence" value="ECO:0007669"/>
    <property type="project" value="UniProtKB-KW"/>
</dbReference>